<gene>
    <name evidence="2" type="ordered locus">Os06g0126100</name>
    <name evidence="2" type="ORF">OSNPB_060126100</name>
</gene>
<dbReference type="InParanoid" id="Q5VRK4"/>
<reference evidence="3" key="1">
    <citation type="journal article" date="2005" name="Nature">
        <title>The map-based sequence of the rice genome.</title>
        <authorList>
            <consortium name="International rice genome sequencing project (IRGSP)"/>
            <person name="Matsumoto T."/>
            <person name="Wu J."/>
            <person name="Kanamori H."/>
            <person name="Katayose Y."/>
            <person name="Fujisawa M."/>
            <person name="Namiki N."/>
            <person name="Mizuno H."/>
            <person name="Yamamoto K."/>
            <person name="Antonio B.A."/>
            <person name="Baba T."/>
            <person name="Sakata K."/>
            <person name="Nagamura Y."/>
            <person name="Aoki H."/>
            <person name="Arikawa K."/>
            <person name="Arita K."/>
            <person name="Bito T."/>
            <person name="Chiden Y."/>
            <person name="Fujitsuka N."/>
            <person name="Fukunaka R."/>
            <person name="Hamada M."/>
            <person name="Harada C."/>
            <person name="Hayashi A."/>
            <person name="Hijishita S."/>
            <person name="Honda M."/>
            <person name="Hosokawa S."/>
            <person name="Ichikawa Y."/>
            <person name="Idonuma A."/>
            <person name="Iijima M."/>
            <person name="Ikeda M."/>
            <person name="Ikeno M."/>
            <person name="Ito K."/>
            <person name="Ito S."/>
            <person name="Ito T."/>
            <person name="Ito Y."/>
            <person name="Ito Y."/>
            <person name="Iwabuchi A."/>
            <person name="Kamiya K."/>
            <person name="Karasawa W."/>
            <person name="Kurita K."/>
            <person name="Katagiri S."/>
            <person name="Kikuta A."/>
            <person name="Kobayashi H."/>
            <person name="Kobayashi N."/>
            <person name="Machita K."/>
            <person name="Maehara T."/>
            <person name="Masukawa M."/>
            <person name="Mizubayashi T."/>
            <person name="Mukai Y."/>
            <person name="Nagasaki H."/>
            <person name="Nagata Y."/>
            <person name="Naito S."/>
            <person name="Nakashima M."/>
            <person name="Nakama Y."/>
            <person name="Nakamichi Y."/>
            <person name="Nakamura M."/>
            <person name="Meguro A."/>
            <person name="Negishi M."/>
            <person name="Ohta I."/>
            <person name="Ohta T."/>
            <person name="Okamoto M."/>
            <person name="Ono N."/>
            <person name="Saji S."/>
            <person name="Sakaguchi M."/>
            <person name="Sakai K."/>
            <person name="Shibata M."/>
            <person name="Shimokawa T."/>
            <person name="Song J."/>
            <person name="Takazaki Y."/>
            <person name="Terasawa K."/>
            <person name="Tsugane M."/>
            <person name="Tsuji K."/>
            <person name="Ueda S."/>
            <person name="Waki K."/>
            <person name="Yamagata H."/>
            <person name="Yamamoto M."/>
            <person name="Yamamoto S."/>
            <person name="Yamane H."/>
            <person name="Yoshiki S."/>
            <person name="Yoshihara R."/>
            <person name="Yukawa K."/>
            <person name="Zhong H."/>
            <person name="Yano M."/>
            <person name="Yuan Q."/>
            <person name="Ouyang S."/>
            <person name="Liu J."/>
            <person name="Jones K.M."/>
            <person name="Gansberger K."/>
            <person name="Moffat K."/>
            <person name="Hill J."/>
            <person name="Bera J."/>
            <person name="Fadrosh D."/>
            <person name="Jin S."/>
            <person name="Johri S."/>
            <person name="Kim M."/>
            <person name="Overton L."/>
            <person name="Reardon M."/>
            <person name="Tsitrin T."/>
            <person name="Vuong H."/>
            <person name="Weaver B."/>
            <person name="Ciecko A."/>
            <person name="Tallon L."/>
            <person name="Jackson J."/>
            <person name="Pai G."/>
            <person name="Aken S.V."/>
            <person name="Utterback T."/>
            <person name="Reidmuller S."/>
            <person name="Feldblyum T."/>
            <person name="Hsiao J."/>
            <person name="Zismann V."/>
            <person name="Iobst S."/>
            <person name="de Vazeille A.R."/>
            <person name="Buell C.R."/>
            <person name="Ying K."/>
            <person name="Li Y."/>
            <person name="Lu T."/>
            <person name="Huang Y."/>
            <person name="Zhao Q."/>
            <person name="Feng Q."/>
            <person name="Zhang L."/>
            <person name="Zhu J."/>
            <person name="Weng Q."/>
            <person name="Mu J."/>
            <person name="Lu Y."/>
            <person name="Fan D."/>
            <person name="Liu Y."/>
            <person name="Guan J."/>
            <person name="Zhang Y."/>
            <person name="Yu S."/>
            <person name="Liu X."/>
            <person name="Zhang Y."/>
            <person name="Hong G."/>
            <person name="Han B."/>
            <person name="Choisne N."/>
            <person name="Demange N."/>
            <person name="Orjeda G."/>
            <person name="Samain S."/>
            <person name="Cattolico L."/>
            <person name="Pelletier E."/>
            <person name="Couloux A."/>
            <person name="Segurens B."/>
            <person name="Wincker P."/>
            <person name="D'Hont A."/>
            <person name="Scarpelli C."/>
            <person name="Weissenbach J."/>
            <person name="Salanoubat M."/>
            <person name="Quetier F."/>
            <person name="Yu Y."/>
            <person name="Kim H.R."/>
            <person name="Rambo T."/>
            <person name="Currie J."/>
            <person name="Collura K."/>
            <person name="Luo M."/>
            <person name="Yang T."/>
            <person name="Ammiraju J.S.S."/>
            <person name="Engler F."/>
            <person name="Soderlund C."/>
            <person name="Wing R.A."/>
            <person name="Palmer L.E."/>
            <person name="de la Bastide M."/>
            <person name="Spiegel L."/>
            <person name="Nascimento L."/>
            <person name="Zutavern T."/>
            <person name="O'Shaughnessy A."/>
            <person name="Dike S."/>
            <person name="Dedhia N."/>
            <person name="Preston R."/>
            <person name="Balija V."/>
            <person name="McCombie W.R."/>
            <person name="Chow T."/>
            <person name="Chen H."/>
            <person name="Chung M."/>
            <person name="Chen C."/>
            <person name="Shaw J."/>
            <person name="Wu H."/>
            <person name="Hsiao K."/>
            <person name="Chao Y."/>
            <person name="Chu M."/>
            <person name="Cheng C."/>
            <person name="Hour A."/>
            <person name="Lee P."/>
            <person name="Lin S."/>
            <person name="Lin Y."/>
            <person name="Liou J."/>
            <person name="Liu S."/>
            <person name="Hsing Y."/>
            <person name="Raghuvanshi S."/>
            <person name="Mohanty A."/>
            <person name="Bharti A.K."/>
            <person name="Gaur A."/>
            <person name="Gupta V."/>
            <person name="Kumar D."/>
            <person name="Ravi V."/>
            <person name="Vij S."/>
            <person name="Kapur A."/>
            <person name="Khurana P."/>
            <person name="Khurana P."/>
            <person name="Khurana J.P."/>
            <person name="Tyagi A.K."/>
            <person name="Gaikwad K."/>
            <person name="Singh A."/>
            <person name="Dalal V."/>
            <person name="Srivastava S."/>
            <person name="Dixit A."/>
            <person name="Pal A.K."/>
            <person name="Ghazi I.A."/>
            <person name="Yadav M."/>
            <person name="Pandit A."/>
            <person name="Bhargava A."/>
            <person name="Sureshbabu K."/>
            <person name="Batra K."/>
            <person name="Sharma T.R."/>
            <person name="Mohapatra T."/>
            <person name="Singh N.K."/>
            <person name="Messing J."/>
            <person name="Nelson A.B."/>
            <person name="Fuks G."/>
            <person name="Kavchok S."/>
            <person name="Keizer G."/>
            <person name="Linton E."/>
            <person name="Llaca V."/>
            <person name="Song R."/>
            <person name="Tanyolac B."/>
            <person name="Young S."/>
            <person name="Ho-Il K."/>
            <person name="Hahn J.H."/>
            <person name="Sangsakoo G."/>
            <person name="Vanavichit A."/>
            <person name="de Mattos Luiz.A.T."/>
            <person name="Zimmer P.D."/>
            <person name="Malone G."/>
            <person name="Dellagostin O."/>
            <person name="de Oliveira A.C."/>
            <person name="Bevan M."/>
            <person name="Bancroft I."/>
            <person name="Minx P."/>
            <person name="Cordum H."/>
            <person name="Wilson R."/>
            <person name="Cheng Z."/>
            <person name="Jin W."/>
            <person name="Jiang J."/>
            <person name="Leong S.A."/>
            <person name="Iwama H."/>
            <person name="Gojobori T."/>
            <person name="Itoh T."/>
            <person name="Niimura Y."/>
            <person name="Fujii Y."/>
            <person name="Habara T."/>
            <person name="Sakai H."/>
            <person name="Sato Y."/>
            <person name="Wilson G."/>
            <person name="Kumar K."/>
            <person name="McCouch S."/>
            <person name="Juretic N."/>
            <person name="Hoen D."/>
            <person name="Wright S."/>
            <person name="Bruskiewich R."/>
            <person name="Bureau T."/>
            <person name="Miyao A."/>
            <person name="Hirochika H."/>
            <person name="Nishikawa T."/>
            <person name="Kadowaki K."/>
            <person name="Sugiura M."/>
            <person name="Burr B."/>
            <person name="Sasaki T."/>
        </authorList>
    </citation>
    <scope>NUCLEOTIDE SEQUENCE [LARGE SCALE GENOMIC DNA]</scope>
    <source>
        <strain evidence="3">cv. Nipponbare</strain>
    </source>
</reference>
<keyword evidence="3" id="KW-1185">Reference proteome</keyword>
<feature type="region of interest" description="Disordered" evidence="1">
    <location>
        <begin position="397"/>
        <end position="423"/>
    </location>
</feature>
<feature type="compositionally biased region" description="Basic residues" evidence="1">
    <location>
        <begin position="828"/>
        <end position="849"/>
    </location>
</feature>
<evidence type="ECO:0000256" key="1">
    <source>
        <dbReference type="SAM" id="MobiDB-lite"/>
    </source>
</evidence>
<proteinExistence type="predicted"/>
<organism evidence="2 3">
    <name type="scientific">Oryza sativa subsp. japonica</name>
    <name type="common">Rice</name>
    <dbReference type="NCBI Taxonomy" id="39947"/>
    <lineage>
        <taxon>Eukaryota</taxon>
        <taxon>Viridiplantae</taxon>
        <taxon>Streptophyta</taxon>
        <taxon>Embryophyta</taxon>
        <taxon>Tracheophyta</taxon>
        <taxon>Spermatophyta</taxon>
        <taxon>Magnoliopsida</taxon>
        <taxon>Liliopsida</taxon>
        <taxon>Poales</taxon>
        <taxon>Poaceae</taxon>
        <taxon>BOP clade</taxon>
        <taxon>Oryzoideae</taxon>
        <taxon>Oryzeae</taxon>
        <taxon>Oryzinae</taxon>
        <taxon>Oryza</taxon>
        <taxon>Oryza sativa</taxon>
    </lineage>
</organism>
<evidence type="ECO:0000313" key="2">
    <source>
        <dbReference type="EMBL" id="BAS95925.1"/>
    </source>
</evidence>
<feature type="region of interest" description="Disordered" evidence="1">
    <location>
        <begin position="19"/>
        <end position="42"/>
    </location>
</feature>
<reference evidence="2 3" key="3">
    <citation type="journal article" date="2013" name="Rice">
        <title>Improvement of the Oryza sativa Nipponbare reference genome using next generation sequence and optical map data.</title>
        <authorList>
            <person name="Kawahara Y."/>
            <person name="de la Bastide M."/>
            <person name="Hamilton J.P."/>
            <person name="Kanamori H."/>
            <person name="McCombie W.R."/>
            <person name="Ouyang S."/>
            <person name="Schwartz D.C."/>
            <person name="Tanaka T."/>
            <person name="Wu J."/>
            <person name="Zhou S."/>
            <person name="Childs K.L."/>
            <person name="Davidson R.M."/>
            <person name="Lin H."/>
            <person name="Quesada-Ocampo L."/>
            <person name="Vaillancourt B."/>
            <person name="Sakai H."/>
            <person name="Lee S.S."/>
            <person name="Kim J."/>
            <person name="Numa H."/>
            <person name="Itoh T."/>
            <person name="Buell C.R."/>
            <person name="Matsumoto T."/>
        </authorList>
    </citation>
    <scope>NUCLEOTIDE SEQUENCE [LARGE SCALE GENOMIC DNA]</scope>
    <source>
        <strain evidence="3">cv. Nipponbare</strain>
    </source>
</reference>
<dbReference type="HOGENOM" id="CLU_316284_0_0_1"/>
<protein>
    <submittedName>
        <fullName evidence="2">Os06g0126100 protein</fullName>
    </submittedName>
</protein>
<accession>Q5VRK4</accession>
<dbReference type="PaxDb" id="39947-Q5VRK4"/>
<dbReference type="EMBL" id="AP014962">
    <property type="protein sequence ID" value="BAS95925.1"/>
    <property type="molecule type" value="Genomic_DNA"/>
</dbReference>
<dbReference type="Proteomes" id="UP000059680">
    <property type="component" value="Chromosome 6"/>
</dbReference>
<sequence>MLLSPINNRRSPPLHVGELREHLAGGGGGHVGHGGDAGAGGGRRGRAGAVVVGWLVGPLGRVGVLQLERVLEVPEHVAHGDPVAAELGEALLGGLGELVERLLVHRPGELGVHDLLDEALPLPLHPPLGEADLLARQLRVDGRPRAQRLEEHDAEGVDVGLVRQLLAPEVLRVEVAEAALDGGADVQLVHPGAVLGQPKVGYLCDEVVVEEDVGGLDVAVDDPLRRAGVQVVEAAGGADADLQPLLPRQRRQVLAVDVVAEGAIVHVLVDEDHLGVLVAVADEGDEVAVAELGQHLDLGVELVDPLLRLRVPALHGDLGAVVDLADVDVAEAADADDGALLEVLGRGLDLGEGEEAAEAEGGGEGVAALAGPALAGGEGLAGVDGEQPRREAVPALPVLGPLVPLDGHGSQAGERAEHHREPHRRHGLAAAAAVVGLLPVHAELAVEAPHRVAHLEHLHAAEQRVHAPRVLPHRPHLDAQLVRRDRRVDDDVLVVRRRQLAGHRRQVQPGDGLAPVDEHVEVEVVHALAHDVREEEPDQVAERRVHLHLPRHVEARAPHAGVRHLRAARVHLRRRHQLRRPVGELDVPHRHRHVLHRLLRLHVRRVHVPLPPQRILVGRDGRAADVDPVHHLVRRLGEPGHLSDGSDPHGHVCDELVGGVHDLDGVDERGGALERVELDGEVVLGGVHEELLHDRLVLGGEAVEEDVGVGGDGEGGGGEVEVGVLEREEVEADEVPARDGEREAVDGLVAEDPGGEVERRGHVGVGGGDLDGVLGGEKAVRLRVRLVHLAAGGDGARAAAVDEEVVLGRERRRRRRRLRAALGDRPPLPRHGRRERRRHRGGQQQRRRDHPPAAAHGGGVAYVARKTWQCIIGGGARRPLALSLWLVGPIGGEGGGGVGPGSLEEGGGEVGGLCGPMSAPSLV</sequence>
<feature type="compositionally biased region" description="Gly residues" evidence="1">
    <location>
        <begin position="24"/>
        <end position="42"/>
    </location>
</feature>
<dbReference type="FunCoup" id="Q5VRK4">
    <property type="interactions" value="331"/>
</dbReference>
<feature type="region of interest" description="Disordered" evidence="1">
    <location>
        <begin position="817"/>
        <end position="858"/>
    </location>
</feature>
<dbReference type="Gramene" id="Os06t0126100-01">
    <property type="protein sequence ID" value="Os06t0126100-01"/>
    <property type="gene ID" value="Os06g0126100"/>
</dbReference>
<name>Q5VRK4_ORYSJ</name>
<reference evidence="2 3" key="2">
    <citation type="journal article" date="2013" name="Plant Cell Physiol.">
        <title>Rice Annotation Project Database (RAP-DB): an integrative and interactive database for rice genomics.</title>
        <authorList>
            <person name="Sakai H."/>
            <person name="Lee S.S."/>
            <person name="Tanaka T."/>
            <person name="Numa H."/>
            <person name="Kim J."/>
            <person name="Kawahara Y."/>
            <person name="Wakimoto H."/>
            <person name="Yang C.C."/>
            <person name="Iwamoto M."/>
            <person name="Abe T."/>
            <person name="Yamada Y."/>
            <person name="Muto A."/>
            <person name="Inokuchi H."/>
            <person name="Ikemura T."/>
            <person name="Matsumoto T."/>
            <person name="Sasaki T."/>
            <person name="Itoh T."/>
        </authorList>
    </citation>
    <scope>NUCLEOTIDE SEQUENCE [LARGE SCALE GENOMIC DNA]</scope>
    <source>
        <strain evidence="3">cv. Nipponbare</strain>
    </source>
</reference>
<evidence type="ECO:0000313" key="3">
    <source>
        <dbReference type="Proteomes" id="UP000059680"/>
    </source>
</evidence>
<dbReference type="AlphaFoldDB" id="Q5VRK4"/>